<reference evidence="2 3" key="1">
    <citation type="submission" date="2022-01" db="EMBL/GenBank/DDBJ databases">
        <title>A chromosomal length assembly of Cordylochernes scorpioides.</title>
        <authorList>
            <person name="Zeh D."/>
            <person name="Zeh J."/>
        </authorList>
    </citation>
    <scope>NUCLEOTIDE SEQUENCE [LARGE SCALE GENOMIC DNA]</scope>
    <source>
        <strain evidence="2">IN4F17</strain>
        <tissue evidence="2">Whole Body</tissue>
    </source>
</reference>
<feature type="region of interest" description="Disordered" evidence="1">
    <location>
        <begin position="145"/>
        <end position="169"/>
    </location>
</feature>
<evidence type="ECO:0000313" key="2">
    <source>
        <dbReference type="EMBL" id="UYV70890.1"/>
    </source>
</evidence>
<protein>
    <submittedName>
        <fullName evidence="2">Uncharacterized protein</fullName>
    </submittedName>
</protein>
<gene>
    <name evidence="2" type="ORF">LAZ67_8001000</name>
</gene>
<sequence length="203" mass="23818">MLKYYTENVLYIAPPQPRFVQNPQRLSQDVYLSEFNHLTPDIFKTQLFRIIPPTTSQPFLHLNPDLLNPDRFKTNLKLRPENVPLTTKTYSIYILYTKPFGYVLLTYLLSYTQYKYIFEPTRSRLEEKEFNARNVETKRAYPADNKVNHPATAPDVRRRNKAYPQPMRSTVSTMRRQTSGDVTLDHIKRACPAARSDNSVDAR</sequence>
<dbReference type="Proteomes" id="UP001235939">
    <property type="component" value="Chromosome 08"/>
</dbReference>
<dbReference type="EMBL" id="CP092870">
    <property type="protein sequence ID" value="UYV70890.1"/>
    <property type="molecule type" value="Genomic_DNA"/>
</dbReference>
<evidence type="ECO:0000313" key="3">
    <source>
        <dbReference type="Proteomes" id="UP001235939"/>
    </source>
</evidence>
<organism evidence="2 3">
    <name type="scientific">Cordylochernes scorpioides</name>
    <dbReference type="NCBI Taxonomy" id="51811"/>
    <lineage>
        <taxon>Eukaryota</taxon>
        <taxon>Metazoa</taxon>
        <taxon>Ecdysozoa</taxon>
        <taxon>Arthropoda</taxon>
        <taxon>Chelicerata</taxon>
        <taxon>Arachnida</taxon>
        <taxon>Pseudoscorpiones</taxon>
        <taxon>Cheliferoidea</taxon>
        <taxon>Chernetidae</taxon>
        <taxon>Cordylochernes</taxon>
    </lineage>
</organism>
<evidence type="ECO:0000256" key="1">
    <source>
        <dbReference type="SAM" id="MobiDB-lite"/>
    </source>
</evidence>
<keyword evidence="3" id="KW-1185">Reference proteome</keyword>
<accession>A0ABY6KUW8</accession>
<proteinExistence type="predicted"/>
<name>A0ABY6KUW8_9ARAC</name>